<evidence type="ECO:0000313" key="4">
    <source>
        <dbReference type="Proteomes" id="UP000239001"/>
    </source>
</evidence>
<reference evidence="3 4" key="2">
    <citation type="submission" date="2018-03" db="EMBL/GenBank/DDBJ databases">
        <authorList>
            <person name="Keele B.F."/>
        </authorList>
    </citation>
    <scope>NUCLEOTIDE SEQUENCE [LARGE SCALE GENOMIC DNA]</scope>
    <source>
        <strain evidence="3 4">CCALA 016</strain>
    </source>
</reference>
<dbReference type="InterPro" id="IPR038280">
    <property type="entry name" value="ResT/TelK_cat_sf"/>
</dbReference>
<name>A0A2T1LU15_9CHRO</name>
<dbReference type="AlphaFoldDB" id="A0A2T1LU15"/>
<keyword evidence="4" id="KW-1185">Reference proteome</keyword>
<feature type="compositionally biased region" description="Basic and acidic residues" evidence="1">
    <location>
        <begin position="764"/>
        <end position="778"/>
    </location>
</feature>
<dbReference type="EMBL" id="PXOH01000024">
    <property type="protein sequence ID" value="PSF34921.1"/>
    <property type="molecule type" value="Genomic_DNA"/>
</dbReference>
<evidence type="ECO:0000259" key="2">
    <source>
        <dbReference type="Pfam" id="PF16684"/>
    </source>
</evidence>
<evidence type="ECO:0000313" key="3">
    <source>
        <dbReference type="EMBL" id="PSF34921.1"/>
    </source>
</evidence>
<feature type="region of interest" description="Disordered" evidence="1">
    <location>
        <begin position="744"/>
        <end position="793"/>
    </location>
</feature>
<sequence length="912" mass="103060">MPTTPLSYSYDLTRDEIVARYRERISLDKRSKLGKSDLEQLILHLIDRLKIIDDHSSIKALCEAEIALLEEGYKTNTIAFDYLPKYRKAVEEAIAQGIIPTTQQNSHRYIHTQRATGVEEERFEHYALTYLKYDTVTYENLDTRNKETNRTKQLNLKGVNPDLYLYKLIELLHSHDKFASRHQAIAIAGLTGRRLNEVLARGQFSLTEHPYLLRFEGHSKVERSAYDIVTLTCAATLLPVIKQFRSCDEIQPLLTLTSSELAEAINKFDVQVNRECNKHLGEIVPPLEGRENVSIHNLRSLWGAIAAYFFCPPTSHEYPFLQHYLGHAIDSAATGHYFRYRLVDNHDNYLENRGIKIAQFGELPLNDAQSITKEESSNAVTNLSPDDESVISESLIEPSLNESVTDSECLTETEADYFFLAEPLTVLVNQTVSEPEILMGELQSSKEQMSNTPLLSLHPLLINNPKAQALQAPLTQLLTSNNMGEILTGLISVTGLTAGELLKSKKFYPCPDDPFALLFSSTLATTKDKLVTLVEAAQVIDAIARLKAYPDVQPLLYLSPTEIDKRCLSDISKQLLSHLPFKNLDEMVDTYSTLVSTNDSHIKTEKLKRPTTTIYNLYADDRTRLETIAHSLGFDGTQANVFHSLLNWVEQQINKEAAPPQSYESLQAIADQAKTLSWLTGEITSLREQVTILETERDDLTFQLERARKPNPQVEMLKTENDRLSSELDKANSTLSVFRQLLNGDNSSITEPPIVEKPPQESQVKNEKKETLVPESIKRSPVNPPQPTANKETLVPESIKRSPVNPTQPMTNNELTPKIRRTRSDGGAMARAIAIFNALQQWNHQHPDNTFALTPALLEVTFHIHRAAAHQFIDEYKEHIAQHHHAIGVGTVRTHNRGKDIEPFKSFVEQHC</sequence>
<organism evidence="3 4">
    <name type="scientific">Aphanothece hegewaldii CCALA 016</name>
    <dbReference type="NCBI Taxonomy" id="2107694"/>
    <lineage>
        <taxon>Bacteria</taxon>
        <taxon>Bacillati</taxon>
        <taxon>Cyanobacteriota</taxon>
        <taxon>Cyanophyceae</taxon>
        <taxon>Oscillatoriophycideae</taxon>
        <taxon>Chroococcales</taxon>
        <taxon>Aphanothecaceae</taxon>
        <taxon>Aphanothece</taxon>
    </lineage>
</organism>
<feature type="domain" description="Telomere resolvase ResT/TelK catalytic" evidence="2">
    <location>
        <begin position="472"/>
        <end position="581"/>
    </location>
</feature>
<accession>A0A2T1LU15</accession>
<comment type="caution">
    <text evidence="3">The sequence shown here is derived from an EMBL/GenBank/DDBJ whole genome shotgun (WGS) entry which is preliminary data.</text>
</comment>
<dbReference type="RefSeq" id="WP_106458329.1">
    <property type="nucleotide sequence ID" value="NZ_PXOH01000024.1"/>
</dbReference>
<dbReference type="Proteomes" id="UP000239001">
    <property type="component" value="Unassembled WGS sequence"/>
</dbReference>
<feature type="domain" description="Telomere resolvase ResT/TelK catalytic" evidence="2">
    <location>
        <begin position="155"/>
        <end position="340"/>
    </location>
</feature>
<dbReference type="OrthoDB" id="415530at2"/>
<protein>
    <recommendedName>
        <fullName evidence="2">Telomere resolvase ResT/TelK catalytic domain-containing protein</fullName>
    </recommendedName>
</protein>
<evidence type="ECO:0000256" key="1">
    <source>
        <dbReference type="SAM" id="MobiDB-lite"/>
    </source>
</evidence>
<dbReference type="InterPro" id="IPR032047">
    <property type="entry name" value="ResT/TelK_cat"/>
</dbReference>
<dbReference type="Gene3D" id="1.10.443.30">
    <property type="entry name" value="Telomere resolvase"/>
    <property type="match status" value="2"/>
</dbReference>
<dbReference type="Pfam" id="PF16684">
    <property type="entry name" value="ResT-TelK_cat"/>
    <property type="match status" value="2"/>
</dbReference>
<gene>
    <name evidence="3" type="ORF">C7H19_18100</name>
</gene>
<proteinExistence type="predicted"/>
<reference evidence="3 4" key="1">
    <citation type="submission" date="2018-03" db="EMBL/GenBank/DDBJ databases">
        <title>The ancient ancestry and fast evolution of plastids.</title>
        <authorList>
            <person name="Moore K.R."/>
            <person name="Magnabosco C."/>
            <person name="Momper L."/>
            <person name="Gold D.A."/>
            <person name="Bosak T."/>
            <person name="Fournier G.P."/>
        </authorList>
    </citation>
    <scope>NUCLEOTIDE SEQUENCE [LARGE SCALE GENOMIC DNA]</scope>
    <source>
        <strain evidence="3 4">CCALA 016</strain>
    </source>
</reference>